<organism evidence="6 7">
    <name type="scientific">Adineta steineri</name>
    <dbReference type="NCBI Taxonomy" id="433720"/>
    <lineage>
        <taxon>Eukaryota</taxon>
        <taxon>Metazoa</taxon>
        <taxon>Spiralia</taxon>
        <taxon>Gnathifera</taxon>
        <taxon>Rotifera</taxon>
        <taxon>Eurotatoria</taxon>
        <taxon>Bdelloidea</taxon>
        <taxon>Adinetida</taxon>
        <taxon>Adinetidae</taxon>
        <taxon>Adineta</taxon>
    </lineage>
</organism>
<evidence type="ECO:0000256" key="2">
    <source>
        <dbReference type="ARBA" id="ARBA00022803"/>
    </source>
</evidence>
<dbReference type="SMART" id="SM00028">
    <property type="entry name" value="TPR"/>
    <property type="match status" value="6"/>
</dbReference>
<dbReference type="InterPro" id="IPR013105">
    <property type="entry name" value="TPR_2"/>
</dbReference>
<dbReference type="Gene3D" id="1.25.40.10">
    <property type="entry name" value="Tetratricopeptide repeat domain"/>
    <property type="match status" value="2"/>
</dbReference>
<dbReference type="Pfam" id="PF13424">
    <property type="entry name" value="TPR_12"/>
    <property type="match status" value="1"/>
</dbReference>
<evidence type="ECO:0000313" key="7">
    <source>
        <dbReference type="Proteomes" id="UP000663844"/>
    </source>
</evidence>
<proteinExistence type="predicted"/>
<dbReference type="PROSITE" id="PS50005">
    <property type="entry name" value="TPR"/>
    <property type="match status" value="3"/>
</dbReference>
<dbReference type="Pfam" id="PF03496">
    <property type="entry name" value="ADPrib_exo_Tox"/>
    <property type="match status" value="1"/>
</dbReference>
<dbReference type="Proteomes" id="UP000663844">
    <property type="component" value="Unassembled WGS sequence"/>
</dbReference>
<protein>
    <recommendedName>
        <fullName evidence="5">ADP ribosyltransferase domain-containing protein</fullName>
    </recommendedName>
</protein>
<dbReference type="EMBL" id="CAJOAZ010000261">
    <property type="protein sequence ID" value="CAF3595098.1"/>
    <property type="molecule type" value="Genomic_DNA"/>
</dbReference>
<reference evidence="6" key="1">
    <citation type="submission" date="2021-02" db="EMBL/GenBank/DDBJ databases">
        <authorList>
            <person name="Nowell W R."/>
        </authorList>
    </citation>
    <scope>NUCLEOTIDE SEQUENCE</scope>
</reference>
<evidence type="ECO:0000256" key="4">
    <source>
        <dbReference type="SAM" id="MobiDB-lite"/>
    </source>
</evidence>
<feature type="repeat" description="TPR" evidence="3">
    <location>
        <begin position="542"/>
        <end position="575"/>
    </location>
</feature>
<feature type="region of interest" description="Disordered" evidence="4">
    <location>
        <begin position="1"/>
        <end position="42"/>
    </location>
</feature>
<dbReference type="PROSITE" id="PS50293">
    <property type="entry name" value="TPR_REGION"/>
    <property type="match status" value="2"/>
</dbReference>
<feature type="domain" description="ADP ribosyltransferase" evidence="5">
    <location>
        <begin position="249"/>
        <end position="343"/>
    </location>
</feature>
<dbReference type="Pfam" id="PF07719">
    <property type="entry name" value="TPR_2"/>
    <property type="match status" value="1"/>
</dbReference>
<dbReference type="InterPro" id="IPR011990">
    <property type="entry name" value="TPR-like_helical_dom_sf"/>
</dbReference>
<dbReference type="Gene3D" id="3.90.176.10">
    <property type="entry name" value="Toxin ADP-ribosyltransferase, Chain A, domain 1"/>
    <property type="match status" value="1"/>
</dbReference>
<evidence type="ECO:0000259" key="5">
    <source>
        <dbReference type="Pfam" id="PF03496"/>
    </source>
</evidence>
<dbReference type="InterPro" id="IPR003540">
    <property type="entry name" value="ADP-ribosyltransferase"/>
</dbReference>
<keyword evidence="1" id="KW-0677">Repeat</keyword>
<dbReference type="InterPro" id="IPR019734">
    <property type="entry name" value="TPR_rpt"/>
</dbReference>
<dbReference type="SUPFAM" id="SSF48452">
    <property type="entry name" value="TPR-like"/>
    <property type="match status" value="1"/>
</dbReference>
<dbReference type="GO" id="GO:0005576">
    <property type="term" value="C:extracellular region"/>
    <property type="evidence" value="ECO:0007669"/>
    <property type="project" value="InterPro"/>
</dbReference>
<keyword evidence="2 3" id="KW-0802">TPR repeat</keyword>
<dbReference type="PANTHER" id="PTHR45641">
    <property type="entry name" value="TETRATRICOPEPTIDE REPEAT PROTEIN (AFU_ORTHOLOGUE AFUA_6G03870)"/>
    <property type="match status" value="1"/>
</dbReference>
<feature type="compositionally biased region" description="Basic and acidic residues" evidence="4">
    <location>
        <begin position="10"/>
        <end position="42"/>
    </location>
</feature>
<dbReference type="SUPFAM" id="SSF56399">
    <property type="entry name" value="ADP-ribosylation"/>
    <property type="match status" value="1"/>
</dbReference>
<dbReference type="PANTHER" id="PTHR45641:SF19">
    <property type="entry name" value="NEPHROCYSTIN-3"/>
    <property type="match status" value="1"/>
</dbReference>
<name>A0A818MU03_9BILA</name>
<feature type="repeat" description="TPR" evidence="3">
    <location>
        <begin position="458"/>
        <end position="491"/>
    </location>
</feature>
<evidence type="ECO:0000256" key="3">
    <source>
        <dbReference type="PROSITE-ProRule" id="PRU00339"/>
    </source>
</evidence>
<comment type="caution">
    <text evidence="6">The sequence shown here is derived from an EMBL/GenBank/DDBJ whole genome shotgun (WGS) entry which is preliminary data.</text>
</comment>
<evidence type="ECO:0000256" key="1">
    <source>
        <dbReference type="ARBA" id="ARBA00022737"/>
    </source>
</evidence>
<evidence type="ECO:0000313" key="6">
    <source>
        <dbReference type="EMBL" id="CAF3595098.1"/>
    </source>
</evidence>
<sequence length="647" mass="74100">MPFRTWFTQKKTDVDKPKKSKTRRDEEVTTEREDLGYGDENKGDDENITIVYLSSDSPDSKVIEILNSINNNELQIMETEQECVDWIISMKDKKIFLILDSPPTETLLTSLETVAHVDSLIVYSPTLEKGDEIQQNRIITRCQDPTSLADTIRSARDDLSKQTAACSVYNQKETATRDLSKESGSFLFFQMFKSVLLNMPKSAEAKEMMVSKCRAYYRGNIKEMANISEFDLTYKSTEAIEWYTKETFLYSPDEVQNFKRNMGNLISTNGYLSTSRDRSVAYGFATKPNNRVGVVRCLFEYQVDLDLVKNIVVADISQYSAFPEEAEVLVDIGASFRIELCEYDPTDDLWHVMVAATDQGAALAAEYMEYQKKKMIDANVILMFGSLLLEMGEYDKAGKYFDNILNSSAPNDEEIACLYFNFGRTHRLKENFERSITCYTKSYDLHFYTKPKRLASAGKALNGLGIVYCEMGDQDKAMECFERAMKLFNKSIRRKHVDIGGTLINMSTIQYERKQYDIALANAREAQKIFEKALPPAHPNNALTLATLANIYLALGEYDLAQKNYERALELEMIALPSDHPDIARTLHNIGLNHAHQYYMNEARDYFEKAMDTVAQSLSKEHPIIRTVDTNRNHVLHGAHKRLMFRF</sequence>
<accession>A0A818MU03</accession>
<feature type="repeat" description="TPR" evidence="3">
    <location>
        <begin position="378"/>
        <end position="411"/>
    </location>
</feature>
<gene>
    <name evidence="6" type="ORF">OXD698_LOCUS6118</name>
</gene>
<dbReference type="Pfam" id="PF13374">
    <property type="entry name" value="TPR_10"/>
    <property type="match status" value="1"/>
</dbReference>
<dbReference type="AlphaFoldDB" id="A0A818MU03"/>